<dbReference type="Gene3D" id="3.40.50.150">
    <property type="entry name" value="Vaccinia Virus protein VP39"/>
    <property type="match status" value="1"/>
</dbReference>
<reference evidence="1" key="2">
    <citation type="journal article" date="2019" name="Genome Biol. Evol.">
        <title>Day and night: Metabolic profiles and evolutionary relationships of six axenic non-marine cyanobacteria.</title>
        <authorList>
            <person name="Will S.E."/>
            <person name="Henke P."/>
            <person name="Boedeker C."/>
            <person name="Huang S."/>
            <person name="Brinkmann H."/>
            <person name="Rohde M."/>
            <person name="Jarek M."/>
            <person name="Friedl T."/>
            <person name="Seufert S."/>
            <person name="Schumacher M."/>
            <person name="Overmann J."/>
            <person name="Neumann-Schaal M."/>
            <person name="Petersen J."/>
        </authorList>
    </citation>
    <scope>NUCLEOTIDE SEQUENCE [LARGE SCALE GENOMIC DNA]</scope>
    <source>
        <strain evidence="1">PCC 7102</strain>
    </source>
</reference>
<reference evidence="1" key="1">
    <citation type="submission" date="2018-12" db="EMBL/GenBank/DDBJ databases">
        <authorList>
            <person name="Will S."/>
            <person name="Neumann-Schaal M."/>
            <person name="Henke P."/>
        </authorList>
    </citation>
    <scope>NUCLEOTIDE SEQUENCE</scope>
    <source>
        <strain evidence="1">PCC 7102</strain>
    </source>
</reference>
<keyword evidence="2" id="KW-1185">Reference proteome</keyword>
<dbReference type="AlphaFoldDB" id="A0A433V660"/>
<gene>
    <name evidence="1" type="ORF">DSM106972_066770</name>
</gene>
<protein>
    <recommendedName>
        <fullName evidence="3">Methyltransferase type 11 domain-containing protein</fullName>
    </recommendedName>
</protein>
<evidence type="ECO:0000313" key="1">
    <source>
        <dbReference type="EMBL" id="RUT01580.1"/>
    </source>
</evidence>
<dbReference type="OrthoDB" id="529208at2"/>
<sequence>MLEHLPNSTAGLQEMVRVLRPGAPLIIAVTRPGLLGFWLESRWGNSCLAPNTLAKMMETVGLTDIYLCPFTFGLSRYTSIVCVGIKSE</sequence>
<accession>A0A433V660</accession>
<name>A0A433V660_9CYAN</name>
<dbReference type="InterPro" id="IPR029063">
    <property type="entry name" value="SAM-dependent_MTases_sf"/>
</dbReference>
<evidence type="ECO:0000313" key="2">
    <source>
        <dbReference type="Proteomes" id="UP000271624"/>
    </source>
</evidence>
<evidence type="ECO:0008006" key="3">
    <source>
        <dbReference type="Google" id="ProtNLM"/>
    </source>
</evidence>
<comment type="caution">
    <text evidence="1">The sequence shown here is derived from an EMBL/GenBank/DDBJ whole genome shotgun (WGS) entry which is preliminary data.</text>
</comment>
<dbReference type="SUPFAM" id="SSF53335">
    <property type="entry name" value="S-adenosyl-L-methionine-dependent methyltransferases"/>
    <property type="match status" value="1"/>
</dbReference>
<organism evidence="1 2">
    <name type="scientific">Dulcicalothrix desertica PCC 7102</name>
    <dbReference type="NCBI Taxonomy" id="232991"/>
    <lineage>
        <taxon>Bacteria</taxon>
        <taxon>Bacillati</taxon>
        <taxon>Cyanobacteriota</taxon>
        <taxon>Cyanophyceae</taxon>
        <taxon>Nostocales</taxon>
        <taxon>Calotrichaceae</taxon>
        <taxon>Dulcicalothrix</taxon>
    </lineage>
</organism>
<dbReference type="EMBL" id="RSCL01000019">
    <property type="protein sequence ID" value="RUT01580.1"/>
    <property type="molecule type" value="Genomic_DNA"/>
</dbReference>
<proteinExistence type="predicted"/>
<dbReference type="Proteomes" id="UP000271624">
    <property type="component" value="Unassembled WGS sequence"/>
</dbReference>